<protein>
    <submittedName>
        <fullName evidence="2">Uncharacterized protein</fullName>
    </submittedName>
</protein>
<evidence type="ECO:0000313" key="2">
    <source>
        <dbReference type="EMBL" id="CAI6359272.1"/>
    </source>
</evidence>
<keyword evidence="1" id="KW-0472">Membrane</keyword>
<name>A0AAV0WTU1_9HEMI</name>
<comment type="caution">
    <text evidence="2">The sequence shown here is derived from an EMBL/GenBank/DDBJ whole genome shotgun (WGS) entry which is preliminary data.</text>
</comment>
<keyword evidence="1" id="KW-0812">Transmembrane</keyword>
<accession>A0AAV0WTU1</accession>
<dbReference type="AlphaFoldDB" id="A0AAV0WTU1"/>
<feature type="transmembrane region" description="Helical" evidence="1">
    <location>
        <begin position="42"/>
        <end position="63"/>
    </location>
</feature>
<keyword evidence="3" id="KW-1185">Reference proteome</keyword>
<reference evidence="2 3" key="1">
    <citation type="submission" date="2023-01" db="EMBL/GenBank/DDBJ databases">
        <authorList>
            <person name="Whitehead M."/>
        </authorList>
    </citation>
    <scope>NUCLEOTIDE SEQUENCE [LARGE SCALE GENOMIC DNA]</scope>
</reference>
<evidence type="ECO:0000256" key="1">
    <source>
        <dbReference type="SAM" id="Phobius"/>
    </source>
</evidence>
<dbReference type="EMBL" id="CARXXK010000002">
    <property type="protein sequence ID" value="CAI6359272.1"/>
    <property type="molecule type" value="Genomic_DNA"/>
</dbReference>
<dbReference type="Proteomes" id="UP001160148">
    <property type="component" value="Unassembled WGS sequence"/>
</dbReference>
<evidence type="ECO:0000313" key="3">
    <source>
        <dbReference type="Proteomes" id="UP001160148"/>
    </source>
</evidence>
<gene>
    <name evidence="2" type="ORF">MEUPH1_LOCUS14701</name>
</gene>
<organism evidence="2 3">
    <name type="scientific">Macrosiphum euphorbiae</name>
    <name type="common">potato aphid</name>
    <dbReference type="NCBI Taxonomy" id="13131"/>
    <lineage>
        <taxon>Eukaryota</taxon>
        <taxon>Metazoa</taxon>
        <taxon>Ecdysozoa</taxon>
        <taxon>Arthropoda</taxon>
        <taxon>Hexapoda</taxon>
        <taxon>Insecta</taxon>
        <taxon>Pterygota</taxon>
        <taxon>Neoptera</taxon>
        <taxon>Paraneoptera</taxon>
        <taxon>Hemiptera</taxon>
        <taxon>Sternorrhyncha</taxon>
        <taxon>Aphidomorpha</taxon>
        <taxon>Aphidoidea</taxon>
        <taxon>Aphididae</taxon>
        <taxon>Macrosiphini</taxon>
        <taxon>Macrosiphum</taxon>
    </lineage>
</organism>
<proteinExistence type="predicted"/>
<keyword evidence="1" id="KW-1133">Transmembrane helix</keyword>
<sequence length="164" mass="18534">MSHTTATYEQQQQNWALHVDYEQPIVVEKAAPVPVAADLVPVAATVSVANDLVVFVAVALASVSDNWRHRYRSPRVEGHGRNGRFIIFEAFYAELENEEVEPHQENKSLECPAITFSAEYALRGGCERVEEFIRYAELTSLCYKTDLKNSESAVPKGSHRIYQY</sequence>